<keyword evidence="3" id="KW-1185">Reference proteome</keyword>
<dbReference type="AlphaFoldDB" id="A0A919S4L8"/>
<feature type="region of interest" description="Disordered" evidence="1">
    <location>
        <begin position="58"/>
        <end position="79"/>
    </location>
</feature>
<reference evidence="2" key="1">
    <citation type="submission" date="2021-03" db="EMBL/GenBank/DDBJ databases">
        <title>Whole genome shotgun sequence of Actinoplanes auranticolor NBRC 12245.</title>
        <authorList>
            <person name="Komaki H."/>
            <person name="Tamura T."/>
        </authorList>
    </citation>
    <scope>NUCLEOTIDE SEQUENCE</scope>
    <source>
        <strain evidence="2">NBRC 12245</strain>
    </source>
</reference>
<dbReference type="RefSeq" id="WP_212987174.1">
    <property type="nucleotide sequence ID" value="NZ_BAABEA010000051.1"/>
</dbReference>
<name>A0A919S4L8_9ACTN</name>
<protein>
    <submittedName>
        <fullName evidence="2">Uncharacterized protein</fullName>
    </submittedName>
</protein>
<evidence type="ECO:0000313" key="2">
    <source>
        <dbReference type="EMBL" id="GIM64475.1"/>
    </source>
</evidence>
<sequence>MRLSARRPAPVPGPGWKTTTADEARPAAGVTQGTSAGATVSRCIQRAARRRKTLRTAIRRGDEVNVSATPDTEQQQRQTAPDITAFLQTAVWDLAYAGALPPEEALQLHHAAQMLLSASDQLLRASLGAGTAPAAGADGLADAPGMTRLLLALVAFTRLDPVERGRLAPELARSARSTLRRERAEAIRLTGWPVADLAREYGISSGAVRAAMMEEQAQ</sequence>
<feature type="region of interest" description="Disordered" evidence="1">
    <location>
        <begin position="1"/>
        <end position="39"/>
    </location>
</feature>
<dbReference type="EMBL" id="BOQL01000011">
    <property type="protein sequence ID" value="GIM64475.1"/>
    <property type="molecule type" value="Genomic_DNA"/>
</dbReference>
<feature type="compositionally biased region" description="Polar residues" evidence="1">
    <location>
        <begin position="66"/>
        <end position="79"/>
    </location>
</feature>
<proteinExistence type="predicted"/>
<evidence type="ECO:0000256" key="1">
    <source>
        <dbReference type="SAM" id="MobiDB-lite"/>
    </source>
</evidence>
<organism evidence="2 3">
    <name type="scientific">Actinoplanes auranticolor</name>
    <dbReference type="NCBI Taxonomy" id="47988"/>
    <lineage>
        <taxon>Bacteria</taxon>
        <taxon>Bacillati</taxon>
        <taxon>Actinomycetota</taxon>
        <taxon>Actinomycetes</taxon>
        <taxon>Micromonosporales</taxon>
        <taxon>Micromonosporaceae</taxon>
        <taxon>Actinoplanes</taxon>
    </lineage>
</organism>
<dbReference type="Proteomes" id="UP000681340">
    <property type="component" value="Unassembled WGS sequence"/>
</dbReference>
<evidence type="ECO:0000313" key="3">
    <source>
        <dbReference type="Proteomes" id="UP000681340"/>
    </source>
</evidence>
<accession>A0A919S4L8</accession>
<gene>
    <name evidence="2" type="ORF">Aau02nite_10610</name>
</gene>
<comment type="caution">
    <text evidence="2">The sequence shown here is derived from an EMBL/GenBank/DDBJ whole genome shotgun (WGS) entry which is preliminary data.</text>
</comment>